<dbReference type="EMBL" id="CP010070">
    <property type="protein sequence ID" value="AIZ56944.1"/>
    <property type="molecule type" value="Genomic_DNA"/>
</dbReference>
<evidence type="ECO:0000256" key="4">
    <source>
        <dbReference type="ARBA" id="ARBA00022806"/>
    </source>
</evidence>
<dbReference type="Pfam" id="PF18741">
    <property type="entry name" value="MTES_1575"/>
    <property type="match status" value="1"/>
</dbReference>
<evidence type="ECO:0000313" key="8">
    <source>
        <dbReference type="Proteomes" id="UP000030787"/>
    </source>
</evidence>
<dbReference type="CDD" id="cd18808">
    <property type="entry name" value="SF1_C_Upf1"/>
    <property type="match status" value="1"/>
</dbReference>
<dbReference type="KEGG" id="mear:Mpt1_c10760"/>
<gene>
    <name evidence="7" type="primary">recD2</name>
    <name evidence="7" type="ORF">Mpt1_c10760</name>
</gene>
<dbReference type="RefSeq" id="WP_048112878.1">
    <property type="nucleotide sequence ID" value="NZ_CP010070.1"/>
</dbReference>
<dbReference type="SUPFAM" id="SSF52980">
    <property type="entry name" value="Restriction endonuclease-like"/>
    <property type="match status" value="1"/>
</dbReference>
<dbReference type="SUPFAM" id="SSF52540">
    <property type="entry name" value="P-loop containing nucleoside triphosphate hydrolases"/>
    <property type="match status" value="1"/>
</dbReference>
<dbReference type="InterPro" id="IPR010997">
    <property type="entry name" value="HRDC-like_sf"/>
</dbReference>
<accession>A0A0A7LCZ7</accession>
<dbReference type="AlphaFoldDB" id="A0A0A7LCZ7"/>
<name>A0A0A7LCZ7_9ARCH</name>
<dbReference type="InterPro" id="IPR049468">
    <property type="entry name" value="Restrct_endonuc-II-like_dom"/>
</dbReference>
<reference evidence="7 8" key="1">
    <citation type="journal article" date="2014" name="Appl. Environ. Microbiol.">
        <title>Comparative Genome Analysis of 'Candidatus Methanoplasma termitum' Indicates a New Mode of Energy Metabolism in the Seventh Order of Methanogens.</title>
        <authorList>
            <person name="Lang K."/>
            <person name="Schuldes J."/>
            <person name="Klingl A."/>
            <person name="Poehlein A."/>
            <person name="Daniel R."/>
            <person name="Brune A."/>
        </authorList>
    </citation>
    <scope>NUCLEOTIDE SEQUENCE [LARGE SCALE GENOMIC DNA]</scope>
    <source>
        <strain evidence="8">Mpt1</strain>
    </source>
</reference>
<dbReference type="InterPro" id="IPR002121">
    <property type="entry name" value="HRDC_dom"/>
</dbReference>
<evidence type="ECO:0000259" key="6">
    <source>
        <dbReference type="PROSITE" id="PS50967"/>
    </source>
</evidence>
<keyword evidence="4" id="KW-0347">Helicase</keyword>
<dbReference type="InterPro" id="IPR050534">
    <property type="entry name" value="Coronavir_polyprotein_1ab"/>
</dbReference>
<sequence length="1248" mass="142694">MGLEDSLYSELVELRDGIREDRTHSTGRVPTVCTDEALREMAQRVPTKAEDFAAIPGVGQRFVELYGDEFLSVTKKYAVTAARGSNMEQDVVRALRELQKKLTNISRNNRLLYMGKLYRKNAFDLTSIPSLETMNLLFGKKKSLKLCDSTKSAEDLKIFKNLTELIREVNRDQRDKGQYDLYIGYPFIEGRLPGEDFDVRAPLALFPVILDKDAKSISVRLDDSRDAIYNNALLLAFIKFSGKNKPLPYNVIEEYSAESFMSNLATFYESQGFPLKLSYSPLTPFIDYREGEFPKYLPGDMKVVHNAILGKFPSYSSYIQKDFDELLAGREINAALSNLVKDLNQGDFYSDMPSPLSLPALREKGLEASEKDITYINTLNSAQENVITAVNKEDELVVHGPPGTGKSQVITGLITSAVNNGKTVLMVSEKKTALDVVYSRLGPLSKYCLLIDDTSNKDQFYQQLGRMLEAVPPRTGSDLAALSDSIDKDVSVLSNIAETMYHEGPFGIEPYKLYSMDKWLNLEDKIEYEKYKMIKAAVSTKLMNLKYKEVKELTRKFNDRVLMTNFNEYSECLAKTPWFAIMKQDLSEYNIGEMKADLMNLELQIKEWKSKGAVSRMLSKGKVNRDATALLDKYFVSYNEKTIQTVIDDPKAVIDALKDYELYSSRATVYNRLNEKERIYGHVIVALSKESGWTFEDSNNNILKYILNEHLQKFDADHKALLQDIQDFDSIVADMDRKINDKKNITKNRVEEILQADLRYITESKRRGDIVRIIENKRKWSLNKFLSRYSFEMFKGVKIWLLTPEVVSEIMPLEMGLFDLLIFDEASQMYVEKGIPAIYRAKKVVIAGDHKQLRPSNLGSGRIDYSNEEDYDEEEDEVSAVLEEESLLDLARTRYDNILLNFHYRSQYEELIAFSNYAFYGGRLYVSPNVVEPERPPIEVHKVSGEWANKANVKEARIVVDLLKDFFKTRKNNETIGIITFNVSQRDLINDLIDDAATADPDFGKAVNKEMVRFDNGEDVGLFIKNIESVQGDERDVVIFSIGYAKNKDGRLMQRFGWLNNKGGENRLNVAISRSKKKIHIVLSFDPEELQVDSSKNDGPRILKKYLQYAEAVSNGNKELAQSILNSFGDNRWVSSPTVPGESPINERVYNALVRKGYSVEKEVGIGGYTIDMAIKQDGRYILGIECDSHIYEMSDSTRERDYHRQKYLESRGWHIHRVWTSGMWKDPQKEINNIVKAIEKTGPRSSR</sequence>
<dbReference type="STRING" id="1577791.Mpt1_c10760"/>
<dbReference type="EC" id="3.6.4.12" evidence="7"/>
<dbReference type="Gene3D" id="3.40.50.300">
    <property type="entry name" value="P-loop containing nucleotide triphosphate hydrolases"/>
    <property type="match status" value="3"/>
</dbReference>
<dbReference type="InterPro" id="IPR011335">
    <property type="entry name" value="Restrct_endonuc-II-like"/>
</dbReference>
<dbReference type="GO" id="GO:0005524">
    <property type="term" value="F:ATP binding"/>
    <property type="evidence" value="ECO:0007669"/>
    <property type="project" value="UniProtKB-KW"/>
</dbReference>
<proteinExistence type="inferred from homology"/>
<protein>
    <submittedName>
        <fullName evidence="7">RecD2 protein</fullName>
        <ecNumber evidence="7">3.6.4.12</ecNumber>
    </submittedName>
</protein>
<dbReference type="InterPro" id="IPR047187">
    <property type="entry name" value="SF1_C_Upf1"/>
</dbReference>
<evidence type="ECO:0000256" key="5">
    <source>
        <dbReference type="ARBA" id="ARBA00022840"/>
    </source>
</evidence>
<dbReference type="InterPro" id="IPR041679">
    <property type="entry name" value="DNA2/NAM7-like_C"/>
</dbReference>
<dbReference type="InterPro" id="IPR041677">
    <property type="entry name" value="DNA2/NAM7_AAA_11"/>
</dbReference>
<dbReference type="GO" id="GO:0016787">
    <property type="term" value="F:hydrolase activity"/>
    <property type="evidence" value="ECO:0007669"/>
    <property type="project" value="UniProtKB-KW"/>
</dbReference>
<dbReference type="Pfam" id="PF13087">
    <property type="entry name" value="AAA_12"/>
    <property type="match status" value="1"/>
</dbReference>
<comment type="similarity">
    <text evidence="1">Belongs to the DNA2/NAM7 helicase family.</text>
</comment>
<keyword evidence="5" id="KW-0067">ATP-binding</keyword>
<evidence type="ECO:0000256" key="1">
    <source>
        <dbReference type="ARBA" id="ARBA00007913"/>
    </source>
</evidence>
<keyword evidence="8" id="KW-1185">Reference proteome</keyword>
<evidence type="ECO:0000256" key="2">
    <source>
        <dbReference type="ARBA" id="ARBA00022741"/>
    </source>
</evidence>
<keyword evidence="2" id="KW-0547">Nucleotide-binding</keyword>
<dbReference type="Pfam" id="PF13086">
    <property type="entry name" value="AAA_11"/>
    <property type="match status" value="2"/>
</dbReference>
<dbReference type="SMART" id="SM00341">
    <property type="entry name" value="HRDC"/>
    <property type="match status" value="1"/>
</dbReference>
<dbReference type="Proteomes" id="UP000030787">
    <property type="component" value="Chromosome"/>
</dbReference>
<dbReference type="InterPro" id="IPR044876">
    <property type="entry name" value="HRDC_dom_sf"/>
</dbReference>
<evidence type="ECO:0000256" key="3">
    <source>
        <dbReference type="ARBA" id="ARBA00022801"/>
    </source>
</evidence>
<keyword evidence="3 7" id="KW-0378">Hydrolase</keyword>
<dbReference type="Gene3D" id="1.10.150.80">
    <property type="entry name" value="HRDC domain"/>
    <property type="match status" value="1"/>
</dbReference>
<dbReference type="Pfam" id="PF13195">
    <property type="entry name" value="DUF4011"/>
    <property type="match status" value="1"/>
</dbReference>
<dbReference type="PANTHER" id="PTHR43788:SF8">
    <property type="entry name" value="DNA-BINDING PROTEIN SMUBP-2"/>
    <property type="match status" value="1"/>
</dbReference>
<evidence type="ECO:0000313" key="7">
    <source>
        <dbReference type="EMBL" id="AIZ56944.1"/>
    </source>
</evidence>
<dbReference type="SUPFAM" id="SSF47819">
    <property type="entry name" value="HRDC-like"/>
    <property type="match status" value="1"/>
</dbReference>
<organism evidence="7 8">
    <name type="scientific">Candidatus Methanoplasma termitum</name>
    <dbReference type="NCBI Taxonomy" id="1577791"/>
    <lineage>
        <taxon>Archaea</taxon>
        <taxon>Methanobacteriati</taxon>
        <taxon>Thermoplasmatota</taxon>
        <taxon>Thermoplasmata</taxon>
        <taxon>Methanomassiliicoccales</taxon>
        <taxon>Methanomassiliicoccaceae</taxon>
        <taxon>Candidatus Methanoplasma</taxon>
    </lineage>
</organism>
<dbReference type="GeneID" id="24818738"/>
<feature type="domain" description="HRDC" evidence="6">
    <location>
        <begin position="1"/>
        <end position="84"/>
    </location>
</feature>
<dbReference type="InterPro" id="IPR027417">
    <property type="entry name" value="P-loop_NTPase"/>
</dbReference>
<dbReference type="Gene3D" id="3.40.960.10">
    <property type="entry name" value="VSR Endonuclease"/>
    <property type="match status" value="1"/>
</dbReference>
<dbReference type="GO" id="GO:0003676">
    <property type="term" value="F:nucleic acid binding"/>
    <property type="evidence" value="ECO:0007669"/>
    <property type="project" value="InterPro"/>
</dbReference>
<dbReference type="Pfam" id="PF00570">
    <property type="entry name" value="HRDC"/>
    <property type="match status" value="1"/>
</dbReference>
<dbReference type="GO" id="GO:0043139">
    <property type="term" value="F:5'-3' DNA helicase activity"/>
    <property type="evidence" value="ECO:0007669"/>
    <property type="project" value="TreeGrafter"/>
</dbReference>
<dbReference type="PROSITE" id="PS50967">
    <property type="entry name" value="HRDC"/>
    <property type="match status" value="1"/>
</dbReference>
<dbReference type="PANTHER" id="PTHR43788">
    <property type="entry name" value="DNA2/NAM7 HELICASE FAMILY MEMBER"/>
    <property type="match status" value="1"/>
</dbReference>
<dbReference type="HOGENOM" id="CLU_000788_4_0_2"/>
<dbReference type="InterPro" id="IPR025103">
    <property type="entry name" value="DUF4011"/>
</dbReference>
<dbReference type="OrthoDB" id="45637at2157"/>